<comment type="caution">
    <text evidence="2">The sequence shown here is derived from an EMBL/GenBank/DDBJ whole genome shotgun (WGS) entry which is preliminary data.</text>
</comment>
<gene>
    <name evidence="2" type="ORF">J2T23_001367</name>
</gene>
<dbReference type="Proteomes" id="UP001239267">
    <property type="component" value="Unassembled WGS sequence"/>
</dbReference>
<dbReference type="SUPFAM" id="SSF55874">
    <property type="entry name" value="ATPase domain of HSP90 chaperone/DNA topoisomerase II/histidine kinase"/>
    <property type="match status" value="1"/>
</dbReference>
<protein>
    <submittedName>
        <fullName evidence="2">Uncharacterized protein</fullName>
    </submittedName>
</protein>
<dbReference type="RefSeq" id="WP_307358326.1">
    <property type="nucleotide sequence ID" value="NZ_JAUSTB010000003.1"/>
</dbReference>
<organism evidence="2 3">
    <name type="scientific">Pseudarthrobacter niigatensis</name>
    <dbReference type="NCBI Taxonomy" id="369935"/>
    <lineage>
        <taxon>Bacteria</taxon>
        <taxon>Bacillati</taxon>
        <taxon>Actinomycetota</taxon>
        <taxon>Actinomycetes</taxon>
        <taxon>Micrococcales</taxon>
        <taxon>Micrococcaceae</taxon>
        <taxon>Pseudarthrobacter</taxon>
    </lineage>
</organism>
<feature type="region of interest" description="Disordered" evidence="1">
    <location>
        <begin position="509"/>
        <end position="536"/>
    </location>
</feature>
<keyword evidence="3" id="KW-1185">Reference proteome</keyword>
<evidence type="ECO:0000313" key="2">
    <source>
        <dbReference type="EMBL" id="MDQ0145477.1"/>
    </source>
</evidence>
<dbReference type="AlphaFoldDB" id="A0AAJ1SR16"/>
<evidence type="ECO:0000313" key="3">
    <source>
        <dbReference type="Proteomes" id="UP001239267"/>
    </source>
</evidence>
<name>A0AAJ1SR16_9MICC</name>
<evidence type="ECO:0000256" key="1">
    <source>
        <dbReference type="SAM" id="MobiDB-lite"/>
    </source>
</evidence>
<dbReference type="InterPro" id="IPR036890">
    <property type="entry name" value="HATPase_C_sf"/>
</dbReference>
<accession>A0AAJ1SR16</accession>
<reference evidence="2 3" key="1">
    <citation type="submission" date="2023-07" db="EMBL/GenBank/DDBJ databases">
        <title>Sorghum-associated microbial communities from plants grown in Nebraska, USA.</title>
        <authorList>
            <person name="Schachtman D."/>
        </authorList>
    </citation>
    <scope>NUCLEOTIDE SEQUENCE [LARGE SCALE GENOMIC DNA]</scope>
    <source>
        <strain evidence="2 3">DS1001</strain>
    </source>
</reference>
<sequence length="644" mass="70037">MTVAQIQVDQRVIGIDSRRFASVEKALVELITNSDDSYARVERAGGNVTGRILVGYERHHSGAVLTVSDQAEGMSFQQAGRILSYGGAHSPLARGEGAGRGYFGRGLKQAIFGLGHGWIETIQAGRLTRIDIFRSSNGGYLYDDDGADRQAFPADYARLGIPYGGSGTKVTIVVDNPHATITQQSTLLQLLADNIYLREVLDRRTVELLHGHPGNGDDGSDIIRFREPPAATLVGPDAPGSFSVGGTEYAFTVTLKRAEGVELTLKGDERTAGLVVESGMAVLDCQMFEFENQVGTEYLFGMVRCPALTDMLGRGVAIISDEREGLNTKDPFVAAFSHAVSRMIAAPVQAEKEKLTHLERATTSGRTAGMIEHLLQHMSEAAVRDLGLETAPEGRNGNGAELPEAPLAAALRFTTPFYYRPPVHPFHVALLLDPHQLPRGEMLEFDLDLPPTIRLDPLPAPVPVGALAETLRLEWTAAGEQAGDQGQITARAGNYWALCEVVIADHASRRTADQPPHRGATGTLPAPRRQAHRASRDHGVDLFTGYDFRNLHNTTDRAVYSEAERKVIINTAAPTVQLYVDGRGRFRDSARLLLAELFLDVISDELARRSVDQHGQGGDLEAFRNAKRAIIGRYGSEVHRTFLG</sequence>
<proteinExistence type="predicted"/>
<dbReference type="EMBL" id="JAUSTB010000003">
    <property type="protein sequence ID" value="MDQ0145477.1"/>
    <property type="molecule type" value="Genomic_DNA"/>
</dbReference>